<dbReference type="RefSeq" id="XP_040641512.1">
    <property type="nucleotide sequence ID" value="XM_040783386.1"/>
</dbReference>
<dbReference type="EMBL" id="KK088415">
    <property type="protein sequence ID" value="EYE97824.1"/>
    <property type="molecule type" value="Genomic_DNA"/>
</dbReference>
<keyword evidence="3" id="KW-1185">Reference proteome</keyword>
<dbReference type="GO" id="GO:0003676">
    <property type="term" value="F:nucleic acid binding"/>
    <property type="evidence" value="ECO:0007669"/>
    <property type="project" value="InterPro"/>
</dbReference>
<feature type="non-terminal residue" evidence="2">
    <location>
        <position position="101"/>
    </location>
</feature>
<organism evidence="2 3">
    <name type="scientific">Aspergillus ruber (strain CBS 135680)</name>
    <dbReference type="NCBI Taxonomy" id="1388766"/>
    <lineage>
        <taxon>Eukaryota</taxon>
        <taxon>Fungi</taxon>
        <taxon>Dikarya</taxon>
        <taxon>Ascomycota</taxon>
        <taxon>Pezizomycotina</taxon>
        <taxon>Eurotiomycetes</taxon>
        <taxon>Eurotiomycetidae</taxon>
        <taxon>Eurotiales</taxon>
        <taxon>Aspergillaceae</taxon>
        <taxon>Aspergillus</taxon>
        <taxon>Aspergillus subgen. Aspergillus</taxon>
    </lineage>
</organism>
<accession>A0A017SMF7</accession>
<reference evidence="3" key="1">
    <citation type="journal article" date="2014" name="Nat. Commun.">
        <title>Genomic adaptations of the halophilic Dead Sea filamentous fungus Eurotium rubrum.</title>
        <authorList>
            <person name="Kis-Papo T."/>
            <person name="Weig A.R."/>
            <person name="Riley R."/>
            <person name="Persoh D."/>
            <person name="Salamov A."/>
            <person name="Sun H."/>
            <person name="Lipzen A."/>
            <person name="Wasser S.P."/>
            <person name="Rambold G."/>
            <person name="Grigoriev I.V."/>
            <person name="Nevo E."/>
        </authorList>
    </citation>
    <scope>NUCLEOTIDE SEQUENCE [LARGE SCALE GENOMIC DNA]</scope>
    <source>
        <strain evidence="3">CBS 135680</strain>
    </source>
</reference>
<evidence type="ECO:0000313" key="2">
    <source>
        <dbReference type="EMBL" id="EYE97824.1"/>
    </source>
</evidence>
<feature type="domain" description="DDE-1" evidence="1">
    <location>
        <begin position="27"/>
        <end position="98"/>
    </location>
</feature>
<dbReference type="Pfam" id="PF03184">
    <property type="entry name" value="DDE_1"/>
    <property type="match status" value="1"/>
</dbReference>
<sequence>MGLIATAKVVTRAEMTGQPFLVQPGNREWLTSIECINSTGWALPLCIIFKGKVHIEGWYQDKALPRNWRIEISDNTVTNGWTTNQIGLQWLQETFFPATNG</sequence>
<dbReference type="GeneID" id="63698510"/>
<dbReference type="OrthoDB" id="4207519at2759"/>
<dbReference type="STRING" id="1388766.A0A017SMF7"/>
<dbReference type="InterPro" id="IPR004875">
    <property type="entry name" value="DDE_SF_endonuclease_dom"/>
</dbReference>
<name>A0A017SMF7_ASPRC</name>
<gene>
    <name evidence="2" type="ORF">EURHEDRAFT_427089</name>
</gene>
<proteinExistence type="predicted"/>
<protein>
    <submittedName>
        <fullName evidence="2">CENP-B protein</fullName>
    </submittedName>
</protein>
<dbReference type="AlphaFoldDB" id="A0A017SMF7"/>
<dbReference type="Proteomes" id="UP000019804">
    <property type="component" value="Unassembled WGS sequence"/>
</dbReference>
<dbReference type="HOGENOM" id="CLU_013929_13_1_1"/>
<evidence type="ECO:0000313" key="3">
    <source>
        <dbReference type="Proteomes" id="UP000019804"/>
    </source>
</evidence>
<evidence type="ECO:0000259" key="1">
    <source>
        <dbReference type="Pfam" id="PF03184"/>
    </source>
</evidence>